<dbReference type="STRING" id="56484.A0A1Y2F4C5"/>
<dbReference type="GO" id="GO:0140664">
    <property type="term" value="F:ATP-dependent DNA damage sensor activity"/>
    <property type="evidence" value="ECO:0007669"/>
    <property type="project" value="InterPro"/>
</dbReference>
<dbReference type="Pfam" id="PF00488">
    <property type="entry name" value="MutS_V"/>
    <property type="match status" value="1"/>
</dbReference>
<dbReference type="SUPFAM" id="SSF52540">
    <property type="entry name" value="P-loop containing nucleoside triphosphate hydrolases"/>
    <property type="match status" value="1"/>
</dbReference>
<organism evidence="6 7">
    <name type="scientific">Protomyces lactucae-debilis</name>
    <dbReference type="NCBI Taxonomy" id="2754530"/>
    <lineage>
        <taxon>Eukaryota</taxon>
        <taxon>Fungi</taxon>
        <taxon>Dikarya</taxon>
        <taxon>Ascomycota</taxon>
        <taxon>Taphrinomycotina</taxon>
        <taxon>Taphrinomycetes</taxon>
        <taxon>Taphrinales</taxon>
        <taxon>Protomycetaceae</taxon>
        <taxon>Protomyces</taxon>
    </lineage>
</organism>
<reference evidence="6 7" key="1">
    <citation type="submission" date="2016-07" db="EMBL/GenBank/DDBJ databases">
        <title>Pervasive Adenine N6-methylation of Active Genes in Fungi.</title>
        <authorList>
            <consortium name="DOE Joint Genome Institute"/>
            <person name="Mondo S.J."/>
            <person name="Dannebaum R.O."/>
            <person name="Kuo R.C."/>
            <person name="Labutti K."/>
            <person name="Haridas S."/>
            <person name="Kuo A."/>
            <person name="Salamov A."/>
            <person name="Ahrendt S.R."/>
            <person name="Lipzen A."/>
            <person name="Sullivan W."/>
            <person name="Andreopoulos W.B."/>
            <person name="Clum A."/>
            <person name="Lindquist E."/>
            <person name="Daum C."/>
            <person name="Ramamoorthy G.K."/>
            <person name="Gryganskyi A."/>
            <person name="Culley D."/>
            <person name="Magnuson J.K."/>
            <person name="James T.Y."/>
            <person name="O'Malley M.A."/>
            <person name="Stajich J.E."/>
            <person name="Spatafora J.W."/>
            <person name="Visel A."/>
            <person name="Grigoriev I.V."/>
        </authorList>
    </citation>
    <scope>NUCLEOTIDE SEQUENCE [LARGE SCALE GENOMIC DNA]</scope>
    <source>
        <strain evidence="6 7">12-1054</strain>
    </source>
</reference>
<dbReference type="SMART" id="SM00533">
    <property type="entry name" value="MUTSd"/>
    <property type="match status" value="1"/>
</dbReference>
<dbReference type="PANTHER" id="PTHR11361:SF20">
    <property type="entry name" value="MUTS PROTEIN HOMOLOG 5"/>
    <property type="match status" value="1"/>
</dbReference>
<dbReference type="PANTHER" id="PTHR11361">
    <property type="entry name" value="DNA MISMATCH REPAIR PROTEIN MUTS FAMILY MEMBER"/>
    <property type="match status" value="1"/>
</dbReference>
<evidence type="ECO:0000259" key="5">
    <source>
        <dbReference type="PROSITE" id="PS00486"/>
    </source>
</evidence>
<evidence type="ECO:0000256" key="4">
    <source>
        <dbReference type="ARBA" id="ARBA00023125"/>
    </source>
</evidence>
<accession>A0A1Y2F4C5</accession>
<dbReference type="GO" id="GO:0005524">
    <property type="term" value="F:ATP binding"/>
    <property type="evidence" value="ECO:0007669"/>
    <property type="project" value="UniProtKB-KW"/>
</dbReference>
<dbReference type="AlphaFoldDB" id="A0A1Y2F4C5"/>
<dbReference type="GeneID" id="63784593"/>
<protein>
    <submittedName>
        <fullName evidence="6">Muts domain V-domain-containing protein</fullName>
    </submittedName>
</protein>
<keyword evidence="2" id="KW-0547">Nucleotide-binding</keyword>
<dbReference type="SUPFAM" id="SSF48334">
    <property type="entry name" value="DNA repair protein MutS, domain III"/>
    <property type="match status" value="1"/>
</dbReference>
<dbReference type="InterPro" id="IPR036187">
    <property type="entry name" value="DNA_mismatch_repair_MutS_sf"/>
</dbReference>
<dbReference type="InterPro" id="IPR007696">
    <property type="entry name" value="DNA_mismatch_repair_MutS_core"/>
</dbReference>
<keyword evidence="7" id="KW-1185">Reference proteome</keyword>
<dbReference type="Pfam" id="PF05192">
    <property type="entry name" value="MutS_III"/>
    <property type="match status" value="1"/>
</dbReference>
<evidence type="ECO:0000256" key="2">
    <source>
        <dbReference type="ARBA" id="ARBA00022741"/>
    </source>
</evidence>
<dbReference type="GO" id="GO:0006298">
    <property type="term" value="P:mismatch repair"/>
    <property type="evidence" value="ECO:0007669"/>
    <property type="project" value="InterPro"/>
</dbReference>
<dbReference type="SMART" id="SM00534">
    <property type="entry name" value="MUTSac"/>
    <property type="match status" value="1"/>
</dbReference>
<dbReference type="EMBL" id="MCFI01000017">
    <property type="protein sequence ID" value="ORY78537.1"/>
    <property type="molecule type" value="Genomic_DNA"/>
</dbReference>
<dbReference type="Gene3D" id="3.40.50.300">
    <property type="entry name" value="P-loop containing nucleotide triphosphate hydrolases"/>
    <property type="match status" value="1"/>
</dbReference>
<dbReference type="GO" id="GO:0051026">
    <property type="term" value="P:chiasma assembly"/>
    <property type="evidence" value="ECO:0007669"/>
    <property type="project" value="TreeGrafter"/>
</dbReference>
<name>A0A1Y2F4C5_PROLT</name>
<evidence type="ECO:0000313" key="7">
    <source>
        <dbReference type="Proteomes" id="UP000193685"/>
    </source>
</evidence>
<dbReference type="InterPro" id="IPR000432">
    <property type="entry name" value="DNA_mismatch_repair_MutS_C"/>
</dbReference>
<gene>
    <name evidence="6" type="ORF">BCR37DRAFT_350329</name>
</gene>
<proteinExistence type="inferred from homology"/>
<dbReference type="Gene3D" id="1.10.1420.10">
    <property type="match status" value="2"/>
</dbReference>
<keyword evidence="4" id="KW-0238">DNA-binding</keyword>
<dbReference type="InterPro" id="IPR027417">
    <property type="entry name" value="P-loop_NTPase"/>
</dbReference>
<dbReference type="OMA" id="CSVYFMP"/>
<dbReference type="OrthoDB" id="29596at2759"/>
<evidence type="ECO:0000313" key="6">
    <source>
        <dbReference type="EMBL" id="ORY78537.1"/>
    </source>
</evidence>
<feature type="domain" description="DNA mismatch repair proteins mutS family" evidence="5">
    <location>
        <begin position="691"/>
        <end position="707"/>
    </location>
</feature>
<dbReference type="GO" id="GO:0005634">
    <property type="term" value="C:nucleus"/>
    <property type="evidence" value="ECO:0007669"/>
    <property type="project" value="TreeGrafter"/>
</dbReference>
<evidence type="ECO:0000256" key="3">
    <source>
        <dbReference type="ARBA" id="ARBA00022840"/>
    </source>
</evidence>
<dbReference type="GO" id="GO:0030983">
    <property type="term" value="F:mismatched DNA binding"/>
    <property type="evidence" value="ECO:0007669"/>
    <property type="project" value="InterPro"/>
</dbReference>
<dbReference type="RefSeq" id="XP_040723418.1">
    <property type="nucleotide sequence ID" value="XM_040867994.1"/>
</dbReference>
<dbReference type="InterPro" id="IPR045076">
    <property type="entry name" value="MutS"/>
</dbReference>
<comment type="caution">
    <text evidence="6">The sequence shown here is derived from an EMBL/GenBank/DDBJ whole genome shotgun (WGS) entry which is preliminary data.</text>
</comment>
<dbReference type="PROSITE" id="PS00486">
    <property type="entry name" value="DNA_MISMATCH_REPAIR_2"/>
    <property type="match status" value="1"/>
</dbReference>
<keyword evidence="3" id="KW-0067">ATP-binding</keyword>
<comment type="similarity">
    <text evidence="1">Belongs to the DNA mismatch repair MutS family.</text>
</comment>
<evidence type="ECO:0000256" key="1">
    <source>
        <dbReference type="ARBA" id="ARBA00006271"/>
    </source>
</evidence>
<dbReference type="Proteomes" id="UP000193685">
    <property type="component" value="Unassembled WGS sequence"/>
</dbReference>
<sequence length="875" mass="95825">MEYDSHSAPAASQASEDDFGNVLEPVIASFDYKDKKLGIAFYAREQATLFIAQDIQHEAPPCFDAMKRARFQIEPDVILLSSRADDAFHSTEVNDLVLSDADETRKQVRPSPEFSSISAMGRSCELRAAKDAVHAHIAPRITFGTSLTDSESHHRLAGIKLGGSIDDSAILSLGCANAVLCYIEKHCATLHGDEELSTYVHQVTMYAPKNHLTISPDSLFALGIFGDEAHPNVHANGSKESLTLFGVLNTCRTAQGKILLRSWFAQPAMDLVTLNERHDAVACLLMPANQHLLGSIASCLRSCADMRKVLALLRQGRFHHGLSSSMRVATEWQRILQFSFNLCKIRSNLKDLLSGQHAVLLDQIVAACRIADLNAVGSLINDVVDFDASQTEQRVVVQRGIDDELDQLKETYDSLDGVLNQERQRLSVAVPQAYSASVQCVYLPQIGFLTAMPASGAPTTSGKNSITSTMRLEAPVVPVWQDDSWIMSFSTAENVYFKTQRMTELDEYYGDVHTLVADREIELLYQLSVRVLKHSELLVTLSDLVASLDCLVAFAEAAKKHKYCRPEMVEASVLDVKGGRHPLHEIILATFVENDTLLRGGPSDDQMDAINAILLTGANYSGKSVYLKQTALIVYMAHIGCFVPASSAVIGLTDKILTRISTRETVAKPSSAFLLDLQQVALMTSTMTSRSLLIIDEFGKGTESTDGAALFGALVELLTGQLADHQDTRPRTLIATHFHEVIELGFMKQPPNLKLQHMQIHIPDAGDGVQNAGEANIDTKLTYLYRLADGPSHGSFGLNCAMIGGVQPDVLARAAQLLAVTSRGESLVHAMTELTEDEKEDLRRAEKLARAFLSWDLTAEPVEGIKGRLQSLLTL</sequence>